<sequence length="155" mass="16324">MPIAFAAEPARPSSGHVRFEPTSGMELDEEDINMLRVNFGLLLQGCTYVSRLPIDNALASAARGSRRTAMLPQCDISGCVMDGGSVEVVVHAKEDGAGKFSASLDLFGAEVGALEVRGSVLRSGMGTPTIRDNVRCIGKRSAAMVTSDSSDWAGF</sequence>
<organism evidence="1">
    <name type="scientific">Hemiselmis andersenii</name>
    <name type="common">Cryptophyte alga</name>
    <dbReference type="NCBI Taxonomy" id="464988"/>
    <lineage>
        <taxon>Eukaryota</taxon>
        <taxon>Cryptophyceae</taxon>
        <taxon>Cryptomonadales</taxon>
        <taxon>Hemiselmidaceae</taxon>
        <taxon>Hemiselmis</taxon>
    </lineage>
</organism>
<accession>A0A6T8K786</accession>
<dbReference type="AlphaFoldDB" id="A0A6T8K786"/>
<dbReference type="Pfam" id="PF15006">
    <property type="entry name" value="DUF4517"/>
    <property type="match status" value="1"/>
</dbReference>
<gene>
    <name evidence="1" type="ORF">HAND1043_LOCUS9460</name>
</gene>
<dbReference type="EMBL" id="HBFK01015415">
    <property type="protein sequence ID" value="CAD8742966.1"/>
    <property type="molecule type" value="Transcribed_RNA"/>
</dbReference>
<dbReference type="InterPro" id="IPR026794">
    <property type="entry name" value="ADISSP"/>
</dbReference>
<name>A0A6T8K786_HEMAN</name>
<protein>
    <submittedName>
        <fullName evidence="1">Uncharacterized protein</fullName>
    </submittedName>
</protein>
<evidence type="ECO:0000313" key="1">
    <source>
        <dbReference type="EMBL" id="CAD8742966.1"/>
    </source>
</evidence>
<reference evidence="1" key="1">
    <citation type="submission" date="2021-01" db="EMBL/GenBank/DDBJ databases">
        <authorList>
            <person name="Corre E."/>
            <person name="Pelletier E."/>
            <person name="Niang G."/>
            <person name="Scheremetjew M."/>
            <person name="Finn R."/>
            <person name="Kale V."/>
            <person name="Holt S."/>
            <person name="Cochrane G."/>
            <person name="Meng A."/>
            <person name="Brown T."/>
            <person name="Cohen L."/>
        </authorList>
    </citation>
    <scope>NUCLEOTIDE SEQUENCE</scope>
    <source>
        <strain evidence="1">CCMP441</strain>
    </source>
</reference>
<proteinExistence type="predicted"/>